<gene>
    <name evidence="6" type="ORF">UFOPK2766_01167</name>
    <name evidence="7" type="ORF">UFOPK3519_00185</name>
</gene>
<dbReference type="GO" id="GO:0004633">
    <property type="term" value="F:phosphopantothenoylcysteine decarboxylase activity"/>
    <property type="evidence" value="ECO:0007669"/>
    <property type="project" value="InterPro"/>
</dbReference>
<dbReference type="InterPro" id="IPR003382">
    <property type="entry name" value="Flavoprotein"/>
</dbReference>
<name>A0A6J6T7L0_9ZZZZ</name>
<evidence type="ECO:0000313" key="7">
    <source>
        <dbReference type="EMBL" id="CAB4890033.1"/>
    </source>
</evidence>
<dbReference type="PANTHER" id="PTHR14359">
    <property type="entry name" value="HOMO-OLIGOMERIC FLAVIN CONTAINING CYS DECARBOXYLASE FAMILY"/>
    <property type="match status" value="1"/>
</dbReference>
<dbReference type="InterPro" id="IPR005252">
    <property type="entry name" value="CoaBC"/>
</dbReference>
<keyword evidence="1" id="KW-0210">Decarboxylase</keyword>
<dbReference type="EMBL" id="CAFBMG010000007">
    <property type="protein sequence ID" value="CAB4890033.1"/>
    <property type="molecule type" value="Genomic_DNA"/>
</dbReference>
<dbReference type="PANTHER" id="PTHR14359:SF6">
    <property type="entry name" value="PHOSPHOPANTOTHENOYLCYSTEINE DECARBOXYLASE"/>
    <property type="match status" value="1"/>
</dbReference>
<protein>
    <submittedName>
        <fullName evidence="6">Unannotated protein</fullName>
    </submittedName>
</protein>
<dbReference type="SUPFAM" id="SSF52507">
    <property type="entry name" value="Homo-oligomeric flavin-containing Cys decarboxylases, HFCD"/>
    <property type="match status" value="1"/>
</dbReference>
<dbReference type="Gene3D" id="3.40.50.10300">
    <property type="entry name" value="CoaB-like"/>
    <property type="match status" value="1"/>
</dbReference>
<dbReference type="GO" id="GO:0015941">
    <property type="term" value="P:pantothenate catabolic process"/>
    <property type="evidence" value="ECO:0007669"/>
    <property type="project" value="InterPro"/>
</dbReference>
<feature type="compositionally biased region" description="Basic and acidic residues" evidence="3">
    <location>
        <begin position="190"/>
        <end position="202"/>
    </location>
</feature>
<dbReference type="NCBIfam" id="TIGR00521">
    <property type="entry name" value="coaBC_dfp"/>
    <property type="match status" value="1"/>
</dbReference>
<feature type="region of interest" description="Disordered" evidence="3">
    <location>
        <begin position="180"/>
        <end position="202"/>
    </location>
</feature>
<dbReference type="InterPro" id="IPR036551">
    <property type="entry name" value="Flavin_trans-like"/>
</dbReference>
<reference evidence="6" key="1">
    <citation type="submission" date="2020-05" db="EMBL/GenBank/DDBJ databases">
        <authorList>
            <person name="Chiriac C."/>
            <person name="Salcher M."/>
            <person name="Ghai R."/>
            <person name="Kavagutti S V."/>
        </authorList>
    </citation>
    <scope>NUCLEOTIDE SEQUENCE</scope>
</reference>
<dbReference type="Pfam" id="PF04127">
    <property type="entry name" value="DFP"/>
    <property type="match status" value="1"/>
</dbReference>
<dbReference type="Pfam" id="PF02441">
    <property type="entry name" value="Flavoprotein"/>
    <property type="match status" value="1"/>
</dbReference>
<dbReference type="GO" id="GO:0015937">
    <property type="term" value="P:coenzyme A biosynthetic process"/>
    <property type="evidence" value="ECO:0007669"/>
    <property type="project" value="InterPro"/>
</dbReference>
<dbReference type="Gene3D" id="3.40.50.1950">
    <property type="entry name" value="Flavin prenyltransferase-like"/>
    <property type="match status" value="1"/>
</dbReference>
<keyword evidence="2" id="KW-0456">Lyase</keyword>
<evidence type="ECO:0000256" key="2">
    <source>
        <dbReference type="ARBA" id="ARBA00023239"/>
    </source>
</evidence>
<dbReference type="InterPro" id="IPR035929">
    <property type="entry name" value="CoaB-like_sf"/>
</dbReference>
<evidence type="ECO:0000256" key="3">
    <source>
        <dbReference type="SAM" id="MobiDB-lite"/>
    </source>
</evidence>
<dbReference type="EMBL" id="CAEZYU010000048">
    <property type="protein sequence ID" value="CAB4743038.1"/>
    <property type="molecule type" value="Genomic_DNA"/>
</dbReference>
<dbReference type="InterPro" id="IPR007085">
    <property type="entry name" value="DNA/pantothenate-metab_flavo_C"/>
</dbReference>
<evidence type="ECO:0000259" key="5">
    <source>
        <dbReference type="Pfam" id="PF04127"/>
    </source>
</evidence>
<sequence length="427" mass="44910">MTTFQGQRIVLGVCGGVAAYKAIELCRKLVDAGAFVSVVMTRSSKEFVGEATFSALSSEPVWSSLFHERDAIPHTRLGQAADLVLVAPATARLISAYATGYSHDLLTNVLLATRAPVVICPAMHTEMWEHPSVQDNLSVLARRGVHVVEPEEGRLAGGDVGSGRLASSESILGEAQRVLSLSPKSNTTDNSDRAVQSEREHPGSLEGLQVLVTAGGTREPIDPVRYIGNRSSGKQGHALAEEALHRGALVTLITTAQIATSAAITAVSVETAQQMHDAVMSRSEAADVIVMAAAVADFAPTQVAAEKLKKRDGTPVFEMHPTVDILAALGSCKPKGQTLVGFAAETNNVRENAQRKLQEKQVDILVVNDVAAPGVGFEFDTNEVAILSAAAQDRVVPLTDKRSVAAAVLDAVVSTRSAQASVPSSGE</sequence>
<accession>A0A6J6T7L0</accession>
<dbReference type="HAMAP" id="MF_02225">
    <property type="entry name" value="CoaBC"/>
    <property type="match status" value="1"/>
</dbReference>
<dbReference type="AlphaFoldDB" id="A0A6J6T7L0"/>
<dbReference type="GO" id="GO:0010181">
    <property type="term" value="F:FMN binding"/>
    <property type="evidence" value="ECO:0007669"/>
    <property type="project" value="InterPro"/>
</dbReference>
<evidence type="ECO:0000313" key="6">
    <source>
        <dbReference type="EMBL" id="CAB4743038.1"/>
    </source>
</evidence>
<dbReference type="SUPFAM" id="SSF102645">
    <property type="entry name" value="CoaB-like"/>
    <property type="match status" value="1"/>
</dbReference>
<proteinExistence type="inferred from homology"/>
<feature type="domain" description="DNA/pantothenate metabolism flavoprotein C-terminal" evidence="5">
    <location>
        <begin position="205"/>
        <end position="413"/>
    </location>
</feature>
<evidence type="ECO:0000259" key="4">
    <source>
        <dbReference type="Pfam" id="PF02441"/>
    </source>
</evidence>
<dbReference type="GO" id="GO:0004632">
    <property type="term" value="F:phosphopantothenate--cysteine ligase activity"/>
    <property type="evidence" value="ECO:0007669"/>
    <property type="project" value="InterPro"/>
</dbReference>
<evidence type="ECO:0000256" key="1">
    <source>
        <dbReference type="ARBA" id="ARBA00022793"/>
    </source>
</evidence>
<dbReference type="GO" id="GO:0071513">
    <property type="term" value="C:phosphopantothenoylcysteine decarboxylase complex"/>
    <property type="evidence" value="ECO:0007669"/>
    <property type="project" value="TreeGrafter"/>
</dbReference>
<feature type="domain" description="Flavoprotein" evidence="4">
    <location>
        <begin position="8"/>
        <end position="174"/>
    </location>
</feature>
<organism evidence="6">
    <name type="scientific">freshwater metagenome</name>
    <dbReference type="NCBI Taxonomy" id="449393"/>
    <lineage>
        <taxon>unclassified sequences</taxon>
        <taxon>metagenomes</taxon>
        <taxon>ecological metagenomes</taxon>
    </lineage>
</organism>